<protein>
    <submittedName>
        <fullName evidence="1">Uncharacterized protein</fullName>
    </submittedName>
</protein>
<dbReference type="AlphaFoldDB" id="A0A8K0UYL5"/>
<proteinExistence type="predicted"/>
<comment type="caution">
    <text evidence="1">The sequence shown here is derived from an EMBL/GenBank/DDBJ whole genome shotgun (WGS) entry which is preliminary data.</text>
</comment>
<sequence>MRSGFIQTRKRPFRVFLHSLLIHARPSPSTNIPETIQRMRLARGNAAHPALWCMSHISFIRLVVNARASPPWNSELGQINPPNMILRFRNEPMCCTYLNSCPLRNYIQSGWKHGRFRLVASLSWSQFHNSALAVFTPVDMASLVLVCPTFAMCYTPQSKSRFVHGIHKKVERRCCTTGQHMKRAAMRL</sequence>
<dbReference type="EMBL" id="JAEVFJ010000003">
    <property type="protein sequence ID" value="KAH8106217.1"/>
    <property type="molecule type" value="Genomic_DNA"/>
</dbReference>
<evidence type="ECO:0000313" key="2">
    <source>
        <dbReference type="Proteomes" id="UP000813824"/>
    </source>
</evidence>
<gene>
    <name evidence="1" type="ORF">BXZ70DRAFT_918692</name>
</gene>
<organism evidence="1 2">
    <name type="scientific">Cristinia sonorae</name>
    <dbReference type="NCBI Taxonomy" id="1940300"/>
    <lineage>
        <taxon>Eukaryota</taxon>
        <taxon>Fungi</taxon>
        <taxon>Dikarya</taxon>
        <taxon>Basidiomycota</taxon>
        <taxon>Agaricomycotina</taxon>
        <taxon>Agaricomycetes</taxon>
        <taxon>Agaricomycetidae</taxon>
        <taxon>Agaricales</taxon>
        <taxon>Pleurotineae</taxon>
        <taxon>Stephanosporaceae</taxon>
        <taxon>Cristinia</taxon>
    </lineage>
</organism>
<name>A0A8K0UYL5_9AGAR</name>
<dbReference type="Proteomes" id="UP000813824">
    <property type="component" value="Unassembled WGS sequence"/>
</dbReference>
<reference evidence="1" key="1">
    <citation type="journal article" date="2021" name="New Phytol.">
        <title>Evolutionary innovations through gain and loss of genes in the ectomycorrhizal Boletales.</title>
        <authorList>
            <person name="Wu G."/>
            <person name="Miyauchi S."/>
            <person name="Morin E."/>
            <person name="Kuo A."/>
            <person name="Drula E."/>
            <person name="Varga T."/>
            <person name="Kohler A."/>
            <person name="Feng B."/>
            <person name="Cao Y."/>
            <person name="Lipzen A."/>
            <person name="Daum C."/>
            <person name="Hundley H."/>
            <person name="Pangilinan J."/>
            <person name="Johnson J."/>
            <person name="Barry K."/>
            <person name="LaButti K."/>
            <person name="Ng V."/>
            <person name="Ahrendt S."/>
            <person name="Min B."/>
            <person name="Choi I.G."/>
            <person name="Park H."/>
            <person name="Plett J.M."/>
            <person name="Magnuson J."/>
            <person name="Spatafora J.W."/>
            <person name="Nagy L.G."/>
            <person name="Henrissat B."/>
            <person name="Grigoriev I.V."/>
            <person name="Yang Z.L."/>
            <person name="Xu J."/>
            <person name="Martin F.M."/>
        </authorList>
    </citation>
    <scope>NUCLEOTIDE SEQUENCE</scope>
    <source>
        <strain evidence="1">KKN 215</strain>
    </source>
</reference>
<evidence type="ECO:0000313" key="1">
    <source>
        <dbReference type="EMBL" id="KAH8106217.1"/>
    </source>
</evidence>
<accession>A0A8K0UYL5</accession>
<keyword evidence="2" id="KW-1185">Reference proteome</keyword>